<dbReference type="EMBL" id="JAIZPD010000013">
    <property type="protein sequence ID" value="KAH0959086.1"/>
    <property type="molecule type" value="Genomic_DNA"/>
</dbReference>
<feature type="compositionally biased region" description="Pro residues" evidence="1">
    <location>
        <begin position="107"/>
        <end position="118"/>
    </location>
</feature>
<feature type="region of interest" description="Disordered" evidence="1">
    <location>
        <begin position="33"/>
        <end position="87"/>
    </location>
</feature>
<gene>
    <name evidence="2" type="ORF">HRG_09547</name>
</gene>
<comment type="caution">
    <text evidence="2">The sequence shown here is derived from an EMBL/GenBank/DDBJ whole genome shotgun (WGS) entry which is preliminary data.</text>
</comment>
<name>A0A9P8SDY0_9HYPO</name>
<keyword evidence="3" id="KW-1185">Reference proteome</keyword>
<dbReference type="RefSeq" id="XP_044716599.1">
    <property type="nucleotide sequence ID" value="XM_044868018.1"/>
</dbReference>
<proteinExistence type="predicted"/>
<dbReference type="Proteomes" id="UP000824596">
    <property type="component" value="Unassembled WGS sequence"/>
</dbReference>
<feature type="region of interest" description="Disordered" evidence="1">
    <location>
        <begin position="99"/>
        <end position="118"/>
    </location>
</feature>
<accession>A0A9P8SDY0</accession>
<feature type="compositionally biased region" description="Basic residues" evidence="1">
    <location>
        <begin position="69"/>
        <end position="79"/>
    </location>
</feature>
<protein>
    <submittedName>
        <fullName evidence="2">Uncharacterized protein</fullName>
    </submittedName>
</protein>
<evidence type="ECO:0000313" key="3">
    <source>
        <dbReference type="Proteomes" id="UP000824596"/>
    </source>
</evidence>
<organism evidence="2 3">
    <name type="scientific">Hirsutella rhossiliensis</name>
    <dbReference type="NCBI Taxonomy" id="111463"/>
    <lineage>
        <taxon>Eukaryota</taxon>
        <taxon>Fungi</taxon>
        <taxon>Dikarya</taxon>
        <taxon>Ascomycota</taxon>
        <taxon>Pezizomycotina</taxon>
        <taxon>Sordariomycetes</taxon>
        <taxon>Hypocreomycetidae</taxon>
        <taxon>Hypocreales</taxon>
        <taxon>Ophiocordycipitaceae</taxon>
        <taxon>Hirsutella</taxon>
    </lineage>
</organism>
<evidence type="ECO:0000256" key="1">
    <source>
        <dbReference type="SAM" id="MobiDB-lite"/>
    </source>
</evidence>
<sequence>MAPIDEALDFLKSSELVNYADTARKFNHNETTTIASPVENGDLDITSGMLSSDDYGGGSDPGCGPPPKPKPKKCKKKGARCNARTPGGNKCCKGLKCISGKCGKQKPPAPPSPPVPGY</sequence>
<dbReference type="GeneID" id="68358676"/>
<dbReference type="AlphaFoldDB" id="A0A9P8SDY0"/>
<evidence type="ECO:0000313" key="2">
    <source>
        <dbReference type="EMBL" id="KAH0959086.1"/>
    </source>
</evidence>
<reference evidence="2" key="1">
    <citation type="submission" date="2021-09" db="EMBL/GenBank/DDBJ databases">
        <title>A high-quality genome of the endoparasitic fungus Hirsutella rhossiliensis with a comparison of Hirsutella genomes reveals transposable elements contributing to genome size variation.</title>
        <authorList>
            <person name="Lin R."/>
            <person name="Jiao Y."/>
            <person name="Sun X."/>
            <person name="Ling J."/>
            <person name="Xie B."/>
            <person name="Cheng X."/>
        </authorList>
    </citation>
    <scope>NUCLEOTIDE SEQUENCE</scope>
    <source>
        <strain evidence="2">HR02</strain>
    </source>
</reference>